<sequence length="21" mass="2247">SDSGGFYVNLSEINEQGICSQ</sequence>
<dbReference type="AlphaFoldDB" id="A0A382QXQ7"/>
<accession>A0A382QXQ7</accession>
<organism evidence="1">
    <name type="scientific">marine metagenome</name>
    <dbReference type="NCBI Taxonomy" id="408172"/>
    <lineage>
        <taxon>unclassified sequences</taxon>
        <taxon>metagenomes</taxon>
        <taxon>ecological metagenomes</taxon>
    </lineage>
</organism>
<name>A0A382QXQ7_9ZZZZ</name>
<protein>
    <submittedName>
        <fullName evidence="1">Uncharacterized protein</fullName>
    </submittedName>
</protein>
<gene>
    <name evidence="1" type="ORF">METZ01_LOCUS343137</name>
</gene>
<proteinExistence type="predicted"/>
<dbReference type="EMBL" id="UINC01117683">
    <property type="protein sequence ID" value="SVC90283.1"/>
    <property type="molecule type" value="Genomic_DNA"/>
</dbReference>
<feature type="non-terminal residue" evidence="1">
    <location>
        <position position="1"/>
    </location>
</feature>
<evidence type="ECO:0000313" key="1">
    <source>
        <dbReference type="EMBL" id="SVC90283.1"/>
    </source>
</evidence>
<reference evidence="1" key="1">
    <citation type="submission" date="2018-05" db="EMBL/GenBank/DDBJ databases">
        <authorList>
            <person name="Lanie J.A."/>
            <person name="Ng W.-L."/>
            <person name="Kazmierczak K.M."/>
            <person name="Andrzejewski T.M."/>
            <person name="Davidsen T.M."/>
            <person name="Wayne K.J."/>
            <person name="Tettelin H."/>
            <person name="Glass J.I."/>
            <person name="Rusch D."/>
            <person name="Podicherti R."/>
            <person name="Tsui H.-C.T."/>
            <person name="Winkler M.E."/>
        </authorList>
    </citation>
    <scope>NUCLEOTIDE SEQUENCE</scope>
</reference>